<keyword evidence="1 5" id="KW-0489">Methyltransferase</keyword>
<evidence type="ECO:0000256" key="3">
    <source>
        <dbReference type="ARBA" id="ARBA00022691"/>
    </source>
</evidence>
<feature type="domain" description="SAM-dependent MTase RsmB/NOP-type" evidence="6">
    <location>
        <begin position="1"/>
        <end position="310"/>
    </location>
</feature>
<dbReference type="Pfam" id="PF01189">
    <property type="entry name" value="Methyltr_RsmB-F"/>
    <property type="match status" value="1"/>
</dbReference>
<sequence>MDVSKAEIASQLVPVLGDQRDSAGDIERFAESLFEKHSSSVRVHWGLSQSDINLPLQPIVWYRLGYQCMDPSIRLGQTLDFAVGDYYLQDSGSMLALAACEADRPIEVEAPRRLICDLCAAPGGKATALLESIGDGFLLANEPIKSRVAPLAFNLARTGSNRYAISSMDPERLAHQLGGIFDLVVVDAPCSGQALLSKGKQTLSSITIAQVEHSAARARRILQSAFMLLRPGGQLVFSTCTFAERENEAQIDWLIDEFPAIPDPVDRLSPYQSAPRRRSHENSPENACCYRLWPHRDRCAGSFAASVRSDVDVPSVGSFRERKSKGKRRKQKQGTDIELPEAVATMIEAKELRIEEGEVNLWAWPADAPSWVEAISISGPELAYRTGRTWKPSHHLARRRDLQFVDSLEVDEADAWRYLRGESIRCETNGWRVVCHRGRGLGWIKASGGVGKNHLPPAARF</sequence>
<protein>
    <submittedName>
        <fullName evidence="7">SAM-dependent methyltransferase</fullName>
    </submittedName>
</protein>
<feature type="binding site" evidence="5">
    <location>
        <position position="142"/>
    </location>
    <ligand>
        <name>S-adenosyl-L-methionine</name>
        <dbReference type="ChEBI" id="CHEBI:59789"/>
    </ligand>
</feature>
<evidence type="ECO:0000259" key="6">
    <source>
        <dbReference type="PROSITE" id="PS51686"/>
    </source>
</evidence>
<keyword evidence="4 5" id="KW-0694">RNA-binding</keyword>
<name>A0ABT7PK00_9BACT</name>
<comment type="similarity">
    <text evidence="5">Belongs to the class I-like SAM-binding methyltransferase superfamily. RsmB/NOP family.</text>
</comment>
<evidence type="ECO:0000256" key="5">
    <source>
        <dbReference type="PROSITE-ProRule" id="PRU01023"/>
    </source>
</evidence>
<dbReference type="GO" id="GO:0008168">
    <property type="term" value="F:methyltransferase activity"/>
    <property type="evidence" value="ECO:0007669"/>
    <property type="project" value="UniProtKB-KW"/>
</dbReference>
<dbReference type="Gene3D" id="3.40.50.150">
    <property type="entry name" value="Vaccinia Virus protein VP39"/>
    <property type="match status" value="1"/>
</dbReference>
<feature type="active site" description="Nucleophile" evidence="5">
    <location>
        <position position="240"/>
    </location>
</feature>
<proteinExistence type="inferred from homology"/>
<dbReference type="InterPro" id="IPR029063">
    <property type="entry name" value="SAM-dependent_MTases_sf"/>
</dbReference>
<dbReference type="EMBL" id="JASZZN010000010">
    <property type="protein sequence ID" value="MDM4016822.1"/>
    <property type="molecule type" value="Genomic_DNA"/>
</dbReference>
<dbReference type="Gene3D" id="2.30.130.60">
    <property type="match status" value="1"/>
</dbReference>
<keyword evidence="2 5" id="KW-0808">Transferase</keyword>
<evidence type="ECO:0000256" key="1">
    <source>
        <dbReference type="ARBA" id="ARBA00022603"/>
    </source>
</evidence>
<feature type="binding site" evidence="5">
    <location>
        <position position="169"/>
    </location>
    <ligand>
        <name>S-adenosyl-L-methionine</name>
        <dbReference type="ChEBI" id="CHEBI:59789"/>
    </ligand>
</feature>
<evidence type="ECO:0000313" key="8">
    <source>
        <dbReference type="Proteomes" id="UP001239462"/>
    </source>
</evidence>
<dbReference type="PROSITE" id="PS51686">
    <property type="entry name" value="SAM_MT_RSMB_NOP"/>
    <property type="match status" value="1"/>
</dbReference>
<feature type="binding site" evidence="5">
    <location>
        <begin position="119"/>
        <end position="125"/>
    </location>
    <ligand>
        <name>S-adenosyl-L-methionine</name>
        <dbReference type="ChEBI" id="CHEBI:59789"/>
    </ligand>
</feature>
<keyword evidence="8" id="KW-1185">Reference proteome</keyword>
<dbReference type="Proteomes" id="UP001239462">
    <property type="component" value="Unassembled WGS sequence"/>
</dbReference>
<dbReference type="InterPro" id="IPR023267">
    <property type="entry name" value="RCMT"/>
</dbReference>
<evidence type="ECO:0000256" key="4">
    <source>
        <dbReference type="ARBA" id="ARBA00022884"/>
    </source>
</evidence>
<dbReference type="InterPro" id="IPR001678">
    <property type="entry name" value="MeTrfase_RsmB-F_NOP2_dom"/>
</dbReference>
<evidence type="ECO:0000256" key="2">
    <source>
        <dbReference type="ARBA" id="ARBA00022679"/>
    </source>
</evidence>
<comment type="caution">
    <text evidence="7">The sequence shown here is derived from an EMBL/GenBank/DDBJ whole genome shotgun (WGS) entry which is preliminary data.</text>
</comment>
<dbReference type="InterPro" id="IPR049560">
    <property type="entry name" value="MeTrfase_RsmB-F_NOP2_cat"/>
</dbReference>
<dbReference type="CDD" id="cd02440">
    <property type="entry name" value="AdoMet_MTases"/>
    <property type="match status" value="1"/>
</dbReference>
<dbReference type="RefSeq" id="WP_289164436.1">
    <property type="nucleotide sequence ID" value="NZ_JASZZN010000010.1"/>
</dbReference>
<feature type="binding site" evidence="5">
    <location>
        <position position="187"/>
    </location>
    <ligand>
        <name>S-adenosyl-L-methionine</name>
        <dbReference type="ChEBI" id="CHEBI:59789"/>
    </ligand>
</feature>
<dbReference type="InterPro" id="IPR027391">
    <property type="entry name" value="Nol1_Nop2_Fmu_2"/>
</dbReference>
<dbReference type="SUPFAM" id="SSF53335">
    <property type="entry name" value="S-adenosyl-L-methionine-dependent methyltransferases"/>
    <property type="match status" value="1"/>
</dbReference>
<dbReference type="PRINTS" id="PR02008">
    <property type="entry name" value="RCMTFAMILY"/>
</dbReference>
<organism evidence="7 8">
    <name type="scientific">Roseiconus lacunae</name>
    <dbReference type="NCBI Taxonomy" id="2605694"/>
    <lineage>
        <taxon>Bacteria</taxon>
        <taxon>Pseudomonadati</taxon>
        <taxon>Planctomycetota</taxon>
        <taxon>Planctomycetia</taxon>
        <taxon>Pirellulales</taxon>
        <taxon>Pirellulaceae</taxon>
        <taxon>Roseiconus</taxon>
    </lineage>
</organism>
<dbReference type="Pfam" id="PF13636">
    <property type="entry name" value="Methyltranf_PUA"/>
    <property type="match status" value="1"/>
</dbReference>
<accession>A0ABT7PK00</accession>
<reference evidence="7 8" key="1">
    <citation type="submission" date="2023-06" db="EMBL/GenBank/DDBJ databases">
        <title>Roseiconus lacunae JC819 isolated from Gulf of Mannar region, Tamil Nadu.</title>
        <authorList>
            <person name="Pk S."/>
            <person name="Ch S."/>
            <person name="Ch V.R."/>
        </authorList>
    </citation>
    <scope>NUCLEOTIDE SEQUENCE [LARGE SCALE GENOMIC DNA]</scope>
    <source>
        <strain evidence="7 8">JC819</strain>
    </source>
</reference>
<keyword evidence="3 5" id="KW-0949">S-adenosyl-L-methionine</keyword>
<dbReference type="PANTHER" id="PTHR22807:SF53">
    <property type="entry name" value="RIBOSOMAL RNA SMALL SUBUNIT METHYLTRANSFERASE B-RELATED"/>
    <property type="match status" value="1"/>
</dbReference>
<gene>
    <name evidence="7" type="ORF">QTN89_15355</name>
</gene>
<dbReference type="PANTHER" id="PTHR22807">
    <property type="entry name" value="NOP2 YEAST -RELATED NOL1/NOP2/FMU SUN DOMAIN-CONTAINING"/>
    <property type="match status" value="1"/>
</dbReference>
<evidence type="ECO:0000313" key="7">
    <source>
        <dbReference type="EMBL" id="MDM4016822.1"/>
    </source>
</evidence>
<dbReference type="GO" id="GO:0032259">
    <property type="term" value="P:methylation"/>
    <property type="evidence" value="ECO:0007669"/>
    <property type="project" value="UniProtKB-KW"/>
</dbReference>